<dbReference type="EMBL" id="JAKKPZ010000109">
    <property type="protein sequence ID" value="KAI1701890.1"/>
    <property type="molecule type" value="Genomic_DNA"/>
</dbReference>
<protein>
    <submittedName>
        <fullName evidence="1">Uncharacterized protein</fullName>
    </submittedName>
</protein>
<proteinExistence type="predicted"/>
<keyword evidence="2" id="KW-1185">Reference proteome</keyword>
<evidence type="ECO:0000313" key="1">
    <source>
        <dbReference type="EMBL" id="KAI1701890.1"/>
    </source>
</evidence>
<gene>
    <name evidence="1" type="ORF">DdX_15837</name>
</gene>
<sequence length="389" mass="45576">MDCGEAAKKNVDHDPQHVREPVYFSNDTILESAKFLNYQKWSQMRFLCRRVNQLIQSNQSKLQAFEVTSLRMSVFTRIFHKTIDISNICKSNSIVSFNQAIQSADAVRKWFQDRGYLCDETTDIPLEKVFTGMNLSSGNGLHFTIRAFFEDLTEKNMPLSEPPQVFSAKFNHMYDFYGPILSYFFRLLHHPTAYFREVLIFLPMTDKFCDMSSHSPIRCDLFTLKLLYSSLEHSLNWLKDNVRAQKIILSFNYDHAFPNPDLHSLLSEFLLQDASICAKDRIKLTDWLPHPGEFVKALIKKYETLEVTKPIPSIMIEKCKTTEIYEYLESNLVRQDDAVKNVVEKLLGKYDVKSYKLQNKMDGRRKMIAQVREERHCVGYIDSLYLRFE</sequence>
<comment type="caution">
    <text evidence="1">The sequence shown here is derived from an EMBL/GenBank/DDBJ whole genome shotgun (WGS) entry which is preliminary data.</text>
</comment>
<dbReference type="AlphaFoldDB" id="A0AAD4MRJ1"/>
<name>A0AAD4MRJ1_9BILA</name>
<dbReference type="Proteomes" id="UP001201812">
    <property type="component" value="Unassembled WGS sequence"/>
</dbReference>
<accession>A0AAD4MRJ1</accession>
<evidence type="ECO:0000313" key="2">
    <source>
        <dbReference type="Proteomes" id="UP001201812"/>
    </source>
</evidence>
<organism evidence="1 2">
    <name type="scientific">Ditylenchus destructor</name>
    <dbReference type="NCBI Taxonomy" id="166010"/>
    <lineage>
        <taxon>Eukaryota</taxon>
        <taxon>Metazoa</taxon>
        <taxon>Ecdysozoa</taxon>
        <taxon>Nematoda</taxon>
        <taxon>Chromadorea</taxon>
        <taxon>Rhabditida</taxon>
        <taxon>Tylenchina</taxon>
        <taxon>Tylenchomorpha</taxon>
        <taxon>Sphaerularioidea</taxon>
        <taxon>Anguinidae</taxon>
        <taxon>Anguininae</taxon>
        <taxon>Ditylenchus</taxon>
    </lineage>
</organism>
<reference evidence="1" key="1">
    <citation type="submission" date="2022-01" db="EMBL/GenBank/DDBJ databases">
        <title>Genome Sequence Resource for Two Populations of Ditylenchus destructor, the Migratory Endoparasitic Phytonematode.</title>
        <authorList>
            <person name="Zhang H."/>
            <person name="Lin R."/>
            <person name="Xie B."/>
        </authorList>
    </citation>
    <scope>NUCLEOTIDE SEQUENCE</scope>
    <source>
        <strain evidence="1">BazhouSP</strain>
    </source>
</reference>